<dbReference type="AlphaFoldDB" id="A0A9P1GV78"/>
<keyword evidence="3" id="KW-1185">Reference proteome</keyword>
<dbReference type="OrthoDB" id="340681at2759"/>
<evidence type="ECO:0000313" key="2">
    <source>
        <dbReference type="EMBL" id="CAI4210929.1"/>
    </source>
</evidence>
<dbReference type="GO" id="GO:0005666">
    <property type="term" value="C:RNA polymerase III complex"/>
    <property type="evidence" value="ECO:0007669"/>
    <property type="project" value="TreeGrafter"/>
</dbReference>
<comment type="caution">
    <text evidence="2">The sequence shown here is derived from an EMBL/GenBank/DDBJ whole genome shotgun (WGS) entry which is preliminary data.</text>
</comment>
<protein>
    <submittedName>
        <fullName evidence="2">Uncharacterized protein</fullName>
    </submittedName>
</protein>
<gene>
    <name evidence="2" type="ORF">PPNO1_LOCUS725</name>
</gene>
<feature type="region of interest" description="Disordered" evidence="1">
    <location>
        <begin position="129"/>
        <end position="157"/>
    </location>
</feature>
<dbReference type="EMBL" id="CALLCH030000001">
    <property type="protein sequence ID" value="CAI4210929.1"/>
    <property type="molecule type" value="Genomic_DNA"/>
</dbReference>
<feature type="compositionally biased region" description="Polar residues" evidence="1">
    <location>
        <begin position="145"/>
        <end position="154"/>
    </location>
</feature>
<name>A0A9P1GV78_9PEZI</name>
<reference evidence="2" key="1">
    <citation type="submission" date="2022-11" db="EMBL/GenBank/DDBJ databases">
        <authorList>
            <person name="Scott C."/>
            <person name="Bruce N."/>
        </authorList>
    </citation>
    <scope>NUCLEOTIDE SEQUENCE</scope>
</reference>
<accession>A0A9P1GV78</accession>
<evidence type="ECO:0000256" key="1">
    <source>
        <dbReference type="SAM" id="MobiDB-lite"/>
    </source>
</evidence>
<proteinExistence type="predicted"/>
<feature type="region of interest" description="Disordered" evidence="1">
    <location>
        <begin position="38"/>
        <end position="68"/>
    </location>
</feature>
<evidence type="ECO:0000313" key="3">
    <source>
        <dbReference type="Proteomes" id="UP000838763"/>
    </source>
</evidence>
<dbReference type="GO" id="GO:0042797">
    <property type="term" value="P:tRNA transcription by RNA polymerase III"/>
    <property type="evidence" value="ECO:0007669"/>
    <property type="project" value="TreeGrafter"/>
</dbReference>
<dbReference type="PANTHER" id="PTHR12069">
    <property type="entry name" value="DNA-DIRECTED RNA POLYMERASES III 80 KDA POLYPEPTIDE RNA POLYMERASE III SUBUNIT 5"/>
    <property type="match status" value="1"/>
</dbReference>
<sequence>MPPSRDDDDDPVVATFNVFLNPALPENQKIIALHQSVRYDEGQSPAFPTRPPSRKSERDRDRERRSEWVDEVRADRVLRSQTLGGIVPKTEPVNYMIGVFQGGDLHLTPASAFVNLQPQLHHVDANNQLERATPSGPGGVKDPGSNPSGPSASTGPAARAIHMTIKTAGNGDSVVTETMADRLRAVQSEPWRKLRFVDENELEAWDAFTQTFVRSARLKSRRATQTRS</sequence>
<dbReference type="PANTHER" id="PTHR12069:SF0">
    <property type="entry name" value="DNA-DIRECTED RNA POLYMERASE III SUBUNIT RPC5"/>
    <property type="match status" value="1"/>
</dbReference>
<organism evidence="2 3">
    <name type="scientific">Parascedosporium putredinis</name>
    <dbReference type="NCBI Taxonomy" id="1442378"/>
    <lineage>
        <taxon>Eukaryota</taxon>
        <taxon>Fungi</taxon>
        <taxon>Dikarya</taxon>
        <taxon>Ascomycota</taxon>
        <taxon>Pezizomycotina</taxon>
        <taxon>Sordariomycetes</taxon>
        <taxon>Hypocreomycetidae</taxon>
        <taxon>Microascales</taxon>
        <taxon>Microascaceae</taxon>
        <taxon>Parascedosporium</taxon>
    </lineage>
</organism>
<feature type="compositionally biased region" description="Basic and acidic residues" evidence="1">
    <location>
        <begin position="54"/>
        <end position="68"/>
    </location>
</feature>
<dbReference type="Pfam" id="PF04801">
    <property type="entry name" value="RPC5"/>
    <property type="match status" value="1"/>
</dbReference>
<dbReference type="InterPro" id="IPR006886">
    <property type="entry name" value="RNA_pol_III_Rpc5"/>
</dbReference>
<dbReference type="Proteomes" id="UP000838763">
    <property type="component" value="Unassembled WGS sequence"/>
</dbReference>